<dbReference type="Proteomes" id="UP000452188">
    <property type="component" value="Unassembled WGS sequence"/>
</dbReference>
<proteinExistence type="predicted"/>
<evidence type="ECO:0000313" key="3">
    <source>
        <dbReference type="Proteomes" id="UP000452188"/>
    </source>
</evidence>
<comment type="caution">
    <text evidence="2">The sequence shown here is derived from an EMBL/GenBank/DDBJ whole genome shotgun (WGS) entry which is preliminary data.</text>
</comment>
<gene>
    <name evidence="1" type="ORF">GIX79_09750</name>
    <name evidence="2" type="ORF">GIX81_10330</name>
</gene>
<evidence type="ECO:0000313" key="2">
    <source>
        <dbReference type="EMBL" id="MRH09818.1"/>
    </source>
</evidence>
<organism evidence="2 4">
    <name type="scientific">Limosilactobacillus reuteri</name>
    <name type="common">Lactobacillus reuteri</name>
    <dbReference type="NCBI Taxonomy" id="1598"/>
    <lineage>
        <taxon>Bacteria</taxon>
        <taxon>Bacillati</taxon>
        <taxon>Bacillota</taxon>
        <taxon>Bacilli</taxon>
        <taxon>Lactobacillales</taxon>
        <taxon>Lactobacillaceae</taxon>
        <taxon>Limosilactobacillus</taxon>
    </lineage>
</organism>
<dbReference type="AlphaFoldDB" id="A0A6L5P670"/>
<dbReference type="Proteomes" id="UP000472879">
    <property type="component" value="Unassembled WGS sequence"/>
</dbReference>
<protein>
    <submittedName>
        <fullName evidence="2">Uncharacterized protein</fullName>
    </submittedName>
</protein>
<evidence type="ECO:0000313" key="1">
    <source>
        <dbReference type="EMBL" id="MRG76023.1"/>
    </source>
</evidence>
<accession>A0A6L5P670</accession>
<sequence length="25" mass="3053">MNENQKIICYYCSWIISVNISCLWK</sequence>
<dbReference type="EMBL" id="WJNA01000032">
    <property type="protein sequence ID" value="MRH09818.1"/>
    <property type="molecule type" value="Genomic_DNA"/>
</dbReference>
<reference evidence="3 4" key="1">
    <citation type="submission" date="2019-11" db="EMBL/GenBank/DDBJ databases">
        <title>Draft genome sequence of 12 host-associated Lactobacillus reuteri rodent strains.</title>
        <authorList>
            <person name="Zhang S."/>
            <person name="Ozcam M."/>
            <person name="Van Pijkeren J.P."/>
        </authorList>
    </citation>
    <scope>NUCLEOTIDE SEQUENCE [LARGE SCALE GENOMIC DNA]</scope>
    <source>
        <strain evidence="1 3">6799jm-1</strain>
        <strain evidence="2 4">Lr4020</strain>
    </source>
</reference>
<evidence type="ECO:0000313" key="4">
    <source>
        <dbReference type="Proteomes" id="UP000472879"/>
    </source>
</evidence>
<dbReference type="EMBL" id="WJMV01000046">
    <property type="protein sequence ID" value="MRG76023.1"/>
    <property type="molecule type" value="Genomic_DNA"/>
</dbReference>
<name>A0A6L5P670_LIMRT</name>